<feature type="compositionally biased region" description="Basic residues" evidence="1">
    <location>
        <begin position="43"/>
        <end position="53"/>
    </location>
</feature>
<feature type="compositionally biased region" description="Polar residues" evidence="1">
    <location>
        <begin position="92"/>
        <end position="102"/>
    </location>
</feature>
<name>A0A1Z5KKZ9_FISSO</name>
<reference evidence="2 3" key="1">
    <citation type="journal article" date="2015" name="Plant Cell">
        <title>Oil accumulation by the oleaginous diatom Fistulifera solaris as revealed by the genome and transcriptome.</title>
        <authorList>
            <person name="Tanaka T."/>
            <person name="Maeda Y."/>
            <person name="Veluchamy A."/>
            <person name="Tanaka M."/>
            <person name="Abida H."/>
            <person name="Marechal E."/>
            <person name="Bowler C."/>
            <person name="Muto M."/>
            <person name="Sunaga Y."/>
            <person name="Tanaka M."/>
            <person name="Yoshino T."/>
            <person name="Taniguchi T."/>
            <person name="Fukuda Y."/>
            <person name="Nemoto M."/>
            <person name="Matsumoto M."/>
            <person name="Wong P.S."/>
            <person name="Aburatani S."/>
            <person name="Fujibuchi W."/>
        </authorList>
    </citation>
    <scope>NUCLEOTIDE SEQUENCE [LARGE SCALE GENOMIC DNA]</scope>
    <source>
        <strain evidence="2 3">JPCC DA0580</strain>
    </source>
</reference>
<accession>A0A1Z5KKZ9</accession>
<dbReference type="AlphaFoldDB" id="A0A1Z5KKZ9"/>
<evidence type="ECO:0000256" key="1">
    <source>
        <dbReference type="SAM" id="MobiDB-lite"/>
    </source>
</evidence>
<organism evidence="2 3">
    <name type="scientific">Fistulifera solaris</name>
    <name type="common">Oleaginous diatom</name>
    <dbReference type="NCBI Taxonomy" id="1519565"/>
    <lineage>
        <taxon>Eukaryota</taxon>
        <taxon>Sar</taxon>
        <taxon>Stramenopiles</taxon>
        <taxon>Ochrophyta</taxon>
        <taxon>Bacillariophyta</taxon>
        <taxon>Bacillariophyceae</taxon>
        <taxon>Bacillariophycidae</taxon>
        <taxon>Naviculales</taxon>
        <taxon>Naviculaceae</taxon>
        <taxon>Fistulifera</taxon>
    </lineage>
</organism>
<protein>
    <submittedName>
        <fullName evidence="2">Uncharacterized protein</fullName>
    </submittedName>
</protein>
<dbReference type="InParanoid" id="A0A1Z5KKZ9"/>
<evidence type="ECO:0000313" key="3">
    <source>
        <dbReference type="Proteomes" id="UP000198406"/>
    </source>
</evidence>
<feature type="compositionally biased region" description="Basic and acidic residues" evidence="1">
    <location>
        <begin position="205"/>
        <end position="227"/>
    </location>
</feature>
<feature type="compositionally biased region" description="Polar residues" evidence="1">
    <location>
        <begin position="17"/>
        <end position="28"/>
    </location>
</feature>
<gene>
    <name evidence="2" type="ORF">FisN_2Hh352</name>
</gene>
<feature type="region of interest" description="Disordered" evidence="1">
    <location>
        <begin position="15"/>
        <end position="248"/>
    </location>
</feature>
<comment type="caution">
    <text evidence="2">The sequence shown here is derived from an EMBL/GenBank/DDBJ whole genome shotgun (WGS) entry which is preliminary data.</text>
</comment>
<sequence length="289" mass="31983">MTSIVAQRKAAIEAQLKANSSANDSSPPTSAPKRASTDDSSHYKKYNIKRVRKVSQETKKGWGFTRTTYVIKHEQPNSTNSSLAPEALPQDLPSQNSAQRSASPPKPVGRFRAAVPQEAETQPPVENVYYSDGPETVSLQYSEQEDFEDTQPRSAAFTHQVDQSRPEAFRSSYDEQPSNVTQSAPQKPYSIQRTGKSAAYVPSLPERRKPVVREMADTNPSQDKEYEGSWQAKKMLPPQPHPGMPTPDMAAAAAEKYNKNKHRIQKAVRKLEGEEDPAAKRGAGCCVIL</sequence>
<dbReference type="Proteomes" id="UP000198406">
    <property type="component" value="Unassembled WGS sequence"/>
</dbReference>
<evidence type="ECO:0000313" key="2">
    <source>
        <dbReference type="EMBL" id="GAX26701.1"/>
    </source>
</evidence>
<keyword evidence="3" id="KW-1185">Reference proteome</keyword>
<dbReference type="EMBL" id="BDSP01000251">
    <property type="protein sequence ID" value="GAX26701.1"/>
    <property type="molecule type" value="Genomic_DNA"/>
</dbReference>
<proteinExistence type="predicted"/>
<feature type="compositionally biased region" description="Polar residues" evidence="1">
    <location>
        <begin position="174"/>
        <end position="195"/>
    </location>
</feature>